<name>A0A3Q0IJH6_DIACI</name>
<evidence type="ECO:0000313" key="2">
    <source>
        <dbReference type="Proteomes" id="UP000079169"/>
    </source>
</evidence>
<dbReference type="PROSITE" id="PS01208">
    <property type="entry name" value="VWFC_1"/>
    <property type="match status" value="1"/>
</dbReference>
<dbReference type="GO" id="GO:0005886">
    <property type="term" value="C:plasma membrane"/>
    <property type="evidence" value="ECO:0007669"/>
    <property type="project" value="TreeGrafter"/>
</dbReference>
<dbReference type="InterPro" id="IPR001007">
    <property type="entry name" value="VWF_dom"/>
</dbReference>
<dbReference type="RefSeq" id="XP_026676411.1">
    <property type="nucleotide sequence ID" value="XM_026820610.1"/>
</dbReference>
<sequence length="265" mass="28481">MVRSGTLVPGDCCDVHECINKPGTNCSQVKCPVETVQCPPDSYKLPFSLHPGDCCSKYLGCQCLPSCSQPSCSEEEVPRVVRVGTFTPGSCCPIYECVAKGKYMNESCENGTSWLSADCEECKCERGIKFCSKVECPKLPEACTKSEIGQCCPVCLDCTCREGKVLCYSQQCPAAACSNPRPPEPGTCCPRCAGADEITALVVENDGNDKDCGGKNGTAWREGACISCRCERGHKICYQQECPNSTPCVRSVQPKHACCPTCLGK</sequence>
<dbReference type="PANTHER" id="PTHR46439">
    <property type="entry name" value="CYSTEINE-RICH MOTOR NEURON 1 PROTEIN"/>
    <property type="match status" value="1"/>
</dbReference>
<feature type="domain" description="VWFC" evidence="1">
    <location>
        <begin position="97"/>
        <end position="156"/>
    </location>
</feature>
<gene>
    <name evidence="3" type="primary">LOC103505271</name>
</gene>
<reference evidence="3" key="1">
    <citation type="submission" date="2025-08" db="UniProtKB">
        <authorList>
            <consortium name="RefSeq"/>
        </authorList>
    </citation>
    <scope>IDENTIFICATION</scope>
</reference>
<accession>A0A3Q0IJH6</accession>
<dbReference type="KEGG" id="dci:103505271"/>
<evidence type="ECO:0000313" key="3">
    <source>
        <dbReference type="RefSeq" id="XP_026676411.1"/>
    </source>
</evidence>
<feature type="domain" description="VWFC" evidence="1">
    <location>
        <begin position="155"/>
        <end position="193"/>
    </location>
</feature>
<organism evidence="2 3">
    <name type="scientific">Diaphorina citri</name>
    <name type="common">Asian citrus psyllid</name>
    <dbReference type="NCBI Taxonomy" id="121845"/>
    <lineage>
        <taxon>Eukaryota</taxon>
        <taxon>Metazoa</taxon>
        <taxon>Ecdysozoa</taxon>
        <taxon>Arthropoda</taxon>
        <taxon>Hexapoda</taxon>
        <taxon>Insecta</taxon>
        <taxon>Pterygota</taxon>
        <taxon>Neoptera</taxon>
        <taxon>Paraneoptera</taxon>
        <taxon>Hemiptera</taxon>
        <taxon>Sternorrhyncha</taxon>
        <taxon>Psylloidea</taxon>
        <taxon>Psyllidae</taxon>
        <taxon>Diaphorininae</taxon>
        <taxon>Diaphorina</taxon>
    </lineage>
</organism>
<protein>
    <submittedName>
        <fullName evidence="3">Cysteine-rich motor neuron 1 protein-like</fullName>
    </submittedName>
</protein>
<evidence type="ECO:0000259" key="1">
    <source>
        <dbReference type="PROSITE" id="PS50184"/>
    </source>
</evidence>
<dbReference type="SUPFAM" id="SSF57603">
    <property type="entry name" value="FnI-like domain"/>
    <property type="match status" value="3"/>
</dbReference>
<dbReference type="InterPro" id="IPR052624">
    <property type="entry name" value="CRIM1"/>
</dbReference>
<dbReference type="Proteomes" id="UP000079169">
    <property type="component" value="Unplaced"/>
</dbReference>
<dbReference type="PROSITE" id="PS50184">
    <property type="entry name" value="VWFC_2"/>
    <property type="match status" value="2"/>
</dbReference>
<dbReference type="PANTHER" id="PTHR46439:SF1">
    <property type="entry name" value="CYSTEINE-RICH MOTOR NEURON 1 PROTEIN"/>
    <property type="match status" value="1"/>
</dbReference>
<dbReference type="Gene3D" id="6.20.200.20">
    <property type="match status" value="2"/>
</dbReference>
<dbReference type="STRING" id="121845.A0A3Q0IJH6"/>
<dbReference type="AlphaFoldDB" id="A0A3Q0IJH6"/>
<keyword evidence="2" id="KW-1185">Reference proteome</keyword>
<dbReference type="PaxDb" id="121845-A0A3Q0IJH6"/>
<proteinExistence type="predicted"/>
<dbReference type="GeneID" id="103505271"/>